<name>A0ABW7PI23_9ACTN</name>
<dbReference type="InterPro" id="IPR008894">
    <property type="entry name" value="QdtA_cupin_dom"/>
</dbReference>
<organism evidence="2 3">
    <name type="scientific">Streptomyces racemochromogenes</name>
    <dbReference type="NCBI Taxonomy" id="67353"/>
    <lineage>
        <taxon>Bacteria</taxon>
        <taxon>Bacillati</taxon>
        <taxon>Actinomycetota</taxon>
        <taxon>Actinomycetes</taxon>
        <taxon>Kitasatosporales</taxon>
        <taxon>Streptomycetaceae</taxon>
        <taxon>Streptomyces</taxon>
    </lineage>
</organism>
<dbReference type="Gene3D" id="2.60.120.10">
    <property type="entry name" value="Jelly Rolls"/>
    <property type="match status" value="1"/>
</dbReference>
<dbReference type="SUPFAM" id="SSF51182">
    <property type="entry name" value="RmlC-like cupins"/>
    <property type="match status" value="1"/>
</dbReference>
<evidence type="ECO:0000259" key="1">
    <source>
        <dbReference type="Pfam" id="PF05523"/>
    </source>
</evidence>
<sequence length="149" mass="16522">MAVGITTEAKVGRGKPCAFIDLEQHNDERGKLSVVESGWTAGFPIRRVYYLHDLDVGSSRGGHAHRALEQLIIAVHGSFTITVDDGVNQAEYELSDAGRGLYVGPMVWRDLSNFSEGAVSLVLASLHYDEADYYRDYDEFLADARKGWL</sequence>
<dbReference type="EMBL" id="JBBDHD010000069">
    <property type="protein sequence ID" value="MFH7598058.1"/>
    <property type="molecule type" value="Genomic_DNA"/>
</dbReference>
<dbReference type="Proteomes" id="UP001610631">
    <property type="component" value="Unassembled WGS sequence"/>
</dbReference>
<gene>
    <name evidence="2" type="ORF">WDV06_23600</name>
</gene>
<dbReference type="Pfam" id="PF05523">
    <property type="entry name" value="FdtA"/>
    <property type="match status" value="1"/>
</dbReference>
<keyword evidence="3" id="KW-1185">Reference proteome</keyword>
<proteinExistence type="predicted"/>
<protein>
    <submittedName>
        <fullName evidence="2">FdtA/QdtA family cupin domain-containing protein</fullName>
    </submittedName>
</protein>
<accession>A0ABW7PI23</accession>
<dbReference type="RefSeq" id="WP_351888932.1">
    <property type="nucleotide sequence ID" value="NZ_JBBDHD010000069.1"/>
</dbReference>
<feature type="domain" description="Sugar 3,4-ketoisomerase QdtA cupin" evidence="1">
    <location>
        <begin position="17"/>
        <end position="142"/>
    </location>
</feature>
<reference evidence="2 3" key="1">
    <citation type="submission" date="2024-03" db="EMBL/GenBank/DDBJ databases">
        <title>Whole genome sequencing of Streptomyces racemochromogenes, to identify antimicrobial biosynthetic gene clusters.</title>
        <authorList>
            <person name="Suryawanshi P."/>
            <person name="Krishnaraj P.U."/>
            <person name="Arun Y.P."/>
            <person name="Suryawanshi M.P."/>
            <person name="Rakshit O."/>
        </authorList>
    </citation>
    <scope>NUCLEOTIDE SEQUENCE [LARGE SCALE GENOMIC DNA]</scope>
    <source>
        <strain evidence="2 3">AUDT626</strain>
    </source>
</reference>
<dbReference type="CDD" id="cd20292">
    <property type="entry name" value="cupin_QdtA-like"/>
    <property type="match status" value="1"/>
</dbReference>
<comment type="caution">
    <text evidence="2">The sequence shown here is derived from an EMBL/GenBank/DDBJ whole genome shotgun (WGS) entry which is preliminary data.</text>
</comment>
<evidence type="ECO:0000313" key="2">
    <source>
        <dbReference type="EMBL" id="MFH7598058.1"/>
    </source>
</evidence>
<dbReference type="InterPro" id="IPR011051">
    <property type="entry name" value="RmlC_Cupin_sf"/>
</dbReference>
<dbReference type="InterPro" id="IPR014710">
    <property type="entry name" value="RmlC-like_jellyroll"/>
</dbReference>
<evidence type="ECO:0000313" key="3">
    <source>
        <dbReference type="Proteomes" id="UP001610631"/>
    </source>
</evidence>